<comment type="similarity">
    <text evidence="1">Belongs to the protein kinase superfamily. NEK Ser/Thr protein kinase family. NIMA subfamily.</text>
</comment>
<dbReference type="SMART" id="SM00220">
    <property type="entry name" value="S_TKc"/>
    <property type="match status" value="1"/>
</dbReference>
<evidence type="ECO:0000259" key="13">
    <source>
        <dbReference type="PROSITE" id="PS50011"/>
    </source>
</evidence>
<feature type="domain" description="Protein kinase" evidence="13">
    <location>
        <begin position="8"/>
        <end position="262"/>
    </location>
</feature>
<keyword evidence="4" id="KW-0808">Transferase</keyword>
<evidence type="ECO:0000256" key="12">
    <source>
        <dbReference type="SAM" id="MobiDB-lite"/>
    </source>
</evidence>
<dbReference type="PROSITE" id="PS00108">
    <property type="entry name" value="PROTEIN_KINASE_ST"/>
    <property type="match status" value="1"/>
</dbReference>
<dbReference type="InterPro" id="IPR017441">
    <property type="entry name" value="Protein_kinase_ATP_BS"/>
</dbReference>
<dbReference type="eggNOG" id="KOG0589">
    <property type="taxonomic scope" value="Eukaryota"/>
</dbReference>
<dbReference type="ExpressionAtlas" id="I1HJ00">
    <property type="expression patterns" value="baseline"/>
</dbReference>
<keyword evidence="5 11" id="KW-0547">Nucleotide-binding</keyword>
<feature type="compositionally biased region" description="Polar residues" evidence="12">
    <location>
        <begin position="476"/>
        <end position="490"/>
    </location>
</feature>
<evidence type="ECO:0000256" key="3">
    <source>
        <dbReference type="ARBA" id="ARBA00022527"/>
    </source>
</evidence>
<keyword evidence="3" id="KW-0723">Serine/threonine-protein kinase</keyword>
<dbReference type="Gramene" id="KQK06032">
    <property type="protein sequence ID" value="KQK06032"/>
    <property type="gene ID" value="BRADI_2g24010v3"/>
</dbReference>
<dbReference type="EMBL" id="CM000881">
    <property type="protein sequence ID" value="KQK06032.1"/>
    <property type="molecule type" value="Genomic_DNA"/>
</dbReference>
<organism evidence="15">
    <name type="scientific">Brachypodium distachyon</name>
    <name type="common">Purple false brome</name>
    <name type="synonym">Trachynia distachya</name>
    <dbReference type="NCBI Taxonomy" id="15368"/>
    <lineage>
        <taxon>Eukaryota</taxon>
        <taxon>Viridiplantae</taxon>
        <taxon>Streptophyta</taxon>
        <taxon>Embryophyta</taxon>
        <taxon>Tracheophyta</taxon>
        <taxon>Spermatophyta</taxon>
        <taxon>Magnoliopsida</taxon>
        <taxon>Liliopsida</taxon>
        <taxon>Poales</taxon>
        <taxon>Poaceae</taxon>
        <taxon>BOP clade</taxon>
        <taxon>Pooideae</taxon>
        <taxon>Stipodae</taxon>
        <taxon>Brachypodieae</taxon>
        <taxon>Brachypodium</taxon>
    </lineage>
</organism>
<feature type="compositionally biased region" description="Polar residues" evidence="12">
    <location>
        <begin position="274"/>
        <end position="286"/>
    </location>
</feature>
<protein>
    <recommendedName>
        <fullName evidence="2">non-specific serine/threonine protein kinase</fullName>
        <ecNumber evidence="2">2.7.11.1</ecNumber>
    </recommendedName>
</protein>
<reference evidence="14" key="2">
    <citation type="submission" date="2017-06" db="EMBL/GenBank/DDBJ databases">
        <title>WGS assembly of Brachypodium distachyon.</title>
        <authorList>
            <consortium name="The International Brachypodium Initiative"/>
            <person name="Lucas S."/>
            <person name="Harmon-Smith M."/>
            <person name="Lail K."/>
            <person name="Tice H."/>
            <person name="Grimwood J."/>
            <person name="Bruce D."/>
            <person name="Barry K."/>
            <person name="Shu S."/>
            <person name="Lindquist E."/>
            <person name="Wang M."/>
            <person name="Pitluck S."/>
            <person name="Vogel J.P."/>
            <person name="Garvin D.F."/>
            <person name="Mockler T.C."/>
            <person name="Schmutz J."/>
            <person name="Rokhsar D."/>
            <person name="Bevan M.W."/>
        </authorList>
    </citation>
    <scope>NUCLEOTIDE SEQUENCE</scope>
    <source>
        <strain evidence="14">Bd21</strain>
    </source>
</reference>
<evidence type="ECO:0000256" key="6">
    <source>
        <dbReference type="ARBA" id="ARBA00022777"/>
    </source>
</evidence>
<dbReference type="KEGG" id="bdi:100831949"/>
<dbReference type="PANTHER" id="PTHR43671:SF97">
    <property type="entry name" value="SERINE_THREONINE-PROTEIN KINASE NEK4"/>
    <property type="match status" value="1"/>
</dbReference>
<feature type="compositionally biased region" description="Low complexity" evidence="12">
    <location>
        <begin position="287"/>
        <end position="318"/>
    </location>
</feature>
<dbReference type="InterPro" id="IPR000719">
    <property type="entry name" value="Prot_kinase_dom"/>
</dbReference>
<feature type="compositionally biased region" description="Polar residues" evidence="12">
    <location>
        <begin position="433"/>
        <end position="442"/>
    </location>
</feature>
<proteinExistence type="inferred from homology"/>
<dbReference type="GO" id="GO:0055028">
    <property type="term" value="C:cortical microtubule"/>
    <property type="evidence" value="ECO:0000318"/>
    <property type="project" value="GO_Central"/>
</dbReference>
<dbReference type="Gene3D" id="3.30.200.20">
    <property type="entry name" value="Phosphorylase Kinase, domain 1"/>
    <property type="match status" value="1"/>
</dbReference>
<evidence type="ECO:0000256" key="10">
    <source>
        <dbReference type="ARBA" id="ARBA00055766"/>
    </source>
</evidence>
<feature type="region of interest" description="Disordered" evidence="12">
    <location>
        <begin position="273"/>
        <end position="325"/>
    </location>
</feature>
<keyword evidence="16" id="KW-1185">Reference proteome</keyword>
<gene>
    <name evidence="15" type="primary">LOC100831949</name>
    <name evidence="14" type="ORF">BRADI_2g24010v3</name>
</gene>
<sequence>MESRMDQYEIMEQIGRGAFGAAILVNHRIEKKKYVLKKIRLARQTERCRKSAHQEMALIARLQHPYIVEFKEAWVEKGCYVCIITGYCEGGDMDELMKKSNGTYFPEEKLLKWFAQLVLAVDYLHSNYVLHRDLKCSNIFLTKDQNIRLGDFGLAKTLKEDDLTSSVVGTPNYMCPELLTDIPYGFKSDIWSLGCCMYEMAAHRPAFKAFDMAGLISKINRSSMGPLPACYSSSMKSLIKIMLRKNPEHRPTASEIMKNPYLQPYIDQCRALSDASNSTRTPQKALSTSRGSQRSMSESQSSSISSSDINSTQSSDRSTSGGAAGTDIKVVDTLSIHDVDRVDSDEKCTTLEDLRVNKDVSCAELKRQDSSKSLHQHPRGESKQPKIIEKIMTTLREENRLRESSSPARARGIKLSPAVSSENEEEQSSETSRINSGASYRSKSGDDSSHGSANTKDGCVSPIQPSPPLKQLSPHVENNSKINTGRSSTPEPAKQVVENGSAVSRKSKIKTPPSATRRPSPQRRAGVGTTSLPVIVPKGAQIKVMTESERSPSQPPHCLDGTPGDLPHIVRIPKYPSEGVNIMLDHPHSKSAPRDFFAVATKEHFSACSSSTVGSVEKMDLSELSEPYSPACLIASYTGFALDAATKDDDLTAIPSSENITNNLQMTVASNDDSRLSSALDPSIQSVEQEFVCKDDVQSSMHGQKAATSHSGEDKFTVQELLSSITLDVASFVPTAENRILEKGPNSIQSLKEQTGSHLDPLVDDDVQDILHINLHASNQRCISENVQGETRNMDASKLLNVTREDLDVKSSSCPLNTLLSTLPPSVASELNVPEGDAACRIPASSDTVKLSTVVNVKSYTSEANNVVKEETSPAKEMLDVTSFRQRAEALEGLLELSADLLEDNRLEELAIVLKPFGKVKVSPRETAIWLARSFKGMMNDEASRTSM</sequence>
<feature type="binding site" evidence="11">
    <location>
        <position position="37"/>
    </location>
    <ligand>
        <name>ATP</name>
        <dbReference type="ChEBI" id="CHEBI:30616"/>
    </ligand>
</feature>
<feature type="compositionally biased region" description="Basic and acidic residues" evidence="12">
    <location>
        <begin position="366"/>
        <end position="403"/>
    </location>
</feature>
<dbReference type="OMA" id="VSDEWPT"/>
<dbReference type="EnsemblPlants" id="KQK06032">
    <property type="protein sequence ID" value="KQK06032"/>
    <property type="gene ID" value="BRADI_2g24010v3"/>
</dbReference>
<dbReference type="GeneID" id="100831949"/>
<dbReference type="AlphaFoldDB" id="I1HJ00"/>
<dbReference type="FunFam" id="1.10.510.10:FF:000504">
    <property type="entry name" value="Serine/threonine-protein kinase Nek5"/>
    <property type="match status" value="1"/>
</dbReference>
<dbReference type="SUPFAM" id="SSF56112">
    <property type="entry name" value="Protein kinase-like (PK-like)"/>
    <property type="match status" value="1"/>
</dbReference>
<evidence type="ECO:0000256" key="5">
    <source>
        <dbReference type="ARBA" id="ARBA00022741"/>
    </source>
</evidence>
<evidence type="ECO:0000256" key="8">
    <source>
        <dbReference type="ARBA" id="ARBA00047899"/>
    </source>
</evidence>
<comment type="catalytic activity">
    <reaction evidence="8">
        <text>L-threonyl-[protein] + ATP = O-phospho-L-threonyl-[protein] + ADP + H(+)</text>
        <dbReference type="Rhea" id="RHEA:46608"/>
        <dbReference type="Rhea" id="RHEA-COMP:11060"/>
        <dbReference type="Rhea" id="RHEA-COMP:11605"/>
        <dbReference type="ChEBI" id="CHEBI:15378"/>
        <dbReference type="ChEBI" id="CHEBI:30013"/>
        <dbReference type="ChEBI" id="CHEBI:30616"/>
        <dbReference type="ChEBI" id="CHEBI:61977"/>
        <dbReference type="ChEBI" id="CHEBI:456216"/>
        <dbReference type="EC" id="2.7.11.1"/>
    </reaction>
</comment>
<dbReference type="Proteomes" id="UP000008810">
    <property type="component" value="Chromosome 2"/>
</dbReference>
<keyword evidence="7 11" id="KW-0067">ATP-binding</keyword>
<feature type="region of interest" description="Disordered" evidence="12">
    <location>
        <begin position="366"/>
        <end position="530"/>
    </location>
</feature>
<evidence type="ECO:0000313" key="16">
    <source>
        <dbReference type="Proteomes" id="UP000008810"/>
    </source>
</evidence>
<reference evidence="14 15" key="1">
    <citation type="journal article" date="2010" name="Nature">
        <title>Genome sequencing and analysis of the model grass Brachypodium distachyon.</title>
        <authorList>
            <consortium name="International Brachypodium Initiative"/>
        </authorList>
    </citation>
    <scope>NUCLEOTIDE SEQUENCE [LARGE SCALE GENOMIC DNA]</scope>
    <source>
        <strain evidence="14">Bd21</strain>
        <strain evidence="15">cv. Bd21</strain>
    </source>
</reference>
<dbReference type="GO" id="GO:0090627">
    <property type="term" value="P:plant epidermal cell differentiation"/>
    <property type="evidence" value="ECO:0007669"/>
    <property type="project" value="EnsemblPlants"/>
</dbReference>
<dbReference type="CDD" id="cd08215">
    <property type="entry name" value="STKc_Nek"/>
    <property type="match status" value="1"/>
</dbReference>
<dbReference type="Gene3D" id="1.10.510.10">
    <property type="entry name" value="Transferase(Phosphotransferase) domain 1"/>
    <property type="match status" value="1"/>
</dbReference>
<dbReference type="HOGENOM" id="CLU_000288_128_0_1"/>
<dbReference type="OrthoDB" id="248923at2759"/>
<dbReference type="InterPro" id="IPR011009">
    <property type="entry name" value="Kinase-like_dom_sf"/>
</dbReference>
<evidence type="ECO:0000256" key="9">
    <source>
        <dbReference type="ARBA" id="ARBA00048679"/>
    </source>
</evidence>
<name>I1HJ00_BRADI</name>
<dbReference type="GO" id="GO:0043622">
    <property type="term" value="P:cortical microtubule organization"/>
    <property type="evidence" value="ECO:0007669"/>
    <property type="project" value="EnsemblPlants"/>
</dbReference>
<evidence type="ECO:0000256" key="1">
    <source>
        <dbReference type="ARBA" id="ARBA00010886"/>
    </source>
</evidence>
<keyword evidence="6" id="KW-0418">Kinase</keyword>
<dbReference type="Pfam" id="PF00069">
    <property type="entry name" value="Pkinase"/>
    <property type="match status" value="1"/>
</dbReference>
<evidence type="ECO:0000256" key="2">
    <source>
        <dbReference type="ARBA" id="ARBA00012513"/>
    </source>
</evidence>
<dbReference type="InterPro" id="IPR008271">
    <property type="entry name" value="Ser/Thr_kinase_AS"/>
</dbReference>
<dbReference type="Gramene" id="KQK06031">
    <property type="protein sequence ID" value="KQK06031"/>
    <property type="gene ID" value="BRADI_2g24010v3"/>
</dbReference>
<dbReference type="PANTHER" id="PTHR43671">
    <property type="entry name" value="SERINE/THREONINE-PROTEIN KINASE NEK"/>
    <property type="match status" value="1"/>
</dbReference>
<dbReference type="PROSITE" id="PS50011">
    <property type="entry name" value="PROTEIN_KINASE_DOM"/>
    <property type="match status" value="1"/>
</dbReference>
<dbReference type="GO" id="GO:0004674">
    <property type="term" value="F:protein serine/threonine kinase activity"/>
    <property type="evidence" value="ECO:0000318"/>
    <property type="project" value="GO_Central"/>
</dbReference>
<evidence type="ECO:0000313" key="15">
    <source>
        <dbReference type="EnsemblPlants" id="KQK06032"/>
    </source>
</evidence>
<dbReference type="EMBL" id="CM000881">
    <property type="protein sequence ID" value="KQK06031.1"/>
    <property type="molecule type" value="Genomic_DNA"/>
</dbReference>
<dbReference type="GO" id="GO:0007017">
    <property type="term" value="P:microtubule-based process"/>
    <property type="evidence" value="ECO:0000318"/>
    <property type="project" value="GO_Central"/>
</dbReference>
<accession>I1HJ00</accession>
<dbReference type="RefSeq" id="XP_003568359.1">
    <property type="nucleotide sequence ID" value="XM_003568311.4"/>
</dbReference>
<dbReference type="EC" id="2.7.11.1" evidence="2"/>
<dbReference type="PROSITE" id="PS00107">
    <property type="entry name" value="PROTEIN_KINASE_ATP"/>
    <property type="match status" value="1"/>
</dbReference>
<dbReference type="InterPro" id="IPR050660">
    <property type="entry name" value="NEK_Ser/Thr_kinase"/>
</dbReference>
<comment type="function">
    <text evidence="10">May be involved in plant development processes.</text>
</comment>
<evidence type="ECO:0000256" key="7">
    <source>
        <dbReference type="ARBA" id="ARBA00022840"/>
    </source>
</evidence>
<comment type="catalytic activity">
    <reaction evidence="9">
        <text>L-seryl-[protein] + ATP = O-phospho-L-seryl-[protein] + ADP + H(+)</text>
        <dbReference type="Rhea" id="RHEA:17989"/>
        <dbReference type="Rhea" id="RHEA-COMP:9863"/>
        <dbReference type="Rhea" id="RHEA-COMP:11604"/>
        <dbReference type="ChEBI" id="CHEBI:15378"/>
        <dbReference type="ChEBI" id="CHEBI:29999"/>
        <dbReference type="ChEBI" id="CHEBI:30616"/>
        <dbReference type="ChEBI" id="CHEBI:83421"/>
        <dbReference type="ChEBI" id="CHEBI:456216"/>
        <dbReference type="EC" id="2.7.11.1"/>
    </reaction>
</comment>
<reference evidence="15" key="3">
    <citation type="submission" date="2018-08" db="UniProtKB">
        <authorList>
            <consortium name="EnsemblPlants"/>
        </authorList>
    </citation>
    <scope>IDENTIFICATION</scope>
    <source>
        <strain evidence="15">cv. Bd21</strain>
    </source>
</reference>
<dbReference type="EnsemblPlants" id="KQK06031">
    <property type="protein sequence ID" value="KQK06031"/>
    <property type="gene ID" value="BRADI_2g24010v3"/>
</dbReference>
<dbReference type="GO" id="GO:0005524">
    <property type="term" value="F:ATP binding"/>
    <property type="evidence" value="ECO:0007669"/>
    <property type="project" value="UniProtKB-UniRule"/>
</dbReference>
<evidence type="ECO:0000256" key="11">
    <source>
        <dbReference type="PROSITE-ProRule" id="PRU10141"/>
    </source>
</evidence>
<evidence type="ECO:0000313" key="14">
    <source>
        <dbReference type="EMBL" id="KQK06031.1"/>
    </source>
</evidence>
<dbReference type="FunFam" id="3.30.200.20:FF:000108">
    <property type="entry name" value="Serine/threonine-protein kinase Nek2"/>
    <property type="match status" value="1"/>
</dbReference>
<evidence type="ECO:0000256" key="4">
    <source>
        <dbReference type="ARBA" id="ARBA00022679"/>
    </source>
</evidence>